<dbReference type="AlphaFoldDB" id="F4S293"/>
<accession>F4S293</accession>
<dbReference type="Gene3D" id="2.130.10.30">
    <property type="entry name" value="Regulator of chromosome condensation 1/beta-lactamase-inhibitor protein II"/>
    <property type="match status" value="2"/>
</dbReference>
<feature type="repeat" description="RCC1" evidence="1">
    <location>
        <begin position="163"/>
        <end position="223"/>
    </location>
</feature>
<reference evidence="5" key="1">
    <citation type="journal article" date="2011" name="Proc. Natl. Acad. Sci. U.S.A.">
        <title>Obligate biotrophy features unraveled by the genomic analysis of rust fungi.</title>
        <authorList>
            <person name="Duplessis S."/>
            <person name="Cuomo C.A."/>
            <person name="Lin Y.-C."/>
            <person name="Aerts A."/>
            <person name="Tisserant E."/>
            <person name="Veneault-Fourrey C."/>
            <person name="Joly D.L."/>
            <person name="Hacquard S."/>
            <person name="Amselem J."/>
            <person name="Cantarel B.L."/>
            <person name="Chiu R."/>
            <person name="Coutinho P.M."/>
            <person name="Feau N."/>
            <person name="Field M."/>
            <person name="Frey P."/>
            <person name="Gelhaye E."/>
            <person name="Goldberg J."/>
            <person name="Grabherr M.G."/>
            <person name="Kodira C.D."/>
            <person name="Kohler A."/>
            <person name="Kuees U."/>
            <person name="Lindquist E.A."/>
            <person name="Lucas S.M."/>
            <person name="Mago R."/>
            <person name="Mauceli E."/>
            <person name="Morin E."/>
            <person name="Murat C."/>
            <person name="Pangilinan J.L."/>
            <person name="Park R."/>
            <person name="Pearson M."/>
            <person name="Quesneville H."/>
            <person name="Rouhier N."/>
            <person name="Sakthikumar S."/>
            <person name="Salamov A.A."/>
            <person name="Schmutz J."/>
            <person name="Selles B."/>
            <person name="Shapiro H."/>
            <person name="Tanguay P."/>
            <person name="Tuskan G.A."/>
            <person name="Henrissat B."/>
            <person name="Van de Peer Y."/>
            <person name="Rouze P."/>
            <person name="Ellis J.G."/>
            <person name="Dodds P.N."/>
            <person name="Schein J.E."/>
            <person name="Zhong S."/>
            <person name="Hamelin R.C."/>
            <person name="Grigoriev I.V."/>
            <person name="Szabo L.J."/>
            <person name="Martin F."/>
        </authorList>
    </citation>
    <scope>NUCLEOTIDE SEQUENCE [LARGE SCALE GENOMIC DNA]</scope>
    <source>
        <strain evidence="5">98AG31 / pathotype 3-4-7</strain>
    </source>
</reference>
<dbReference type="FunCoup" id="F4S293">
    <property type="interactions" value="271"/>
</dbReference>
<dbReference type="EMBL" id="GL883140">
    <property type="protein sequence ID" value="EGG01244.1"/>
    <property type="molecule type" value="Genomic_DNA"/>
</dbReference>
<organism evidence="5">
    <name type="scientific">Melampsora larici-populina (strain 98AG31 / pathotype 3-4-7)</name>
    <name type="common">Poplar leaf rust fungus</name>
    <dbReference type="NCBI Taxonomy" id="747676"/>
    <lineage>
        <taxon>Eukaryota</taxon>
        <taxon>Fungi</taxon>
        <taxon>Dikarya</taxon>
        <taxon>Basidiomycota</taxon>
        <taxon>Pucciniomycotina</taxon>
        <taxon>Pucciniomycetes</taxon>
        <taxon>Pucciniales</taxon>
        <taxon>Melampsoraceae</taxon>
        <taxon>Melampsora</taxon>
    </lineage>
</organism>
<feature type="domain" description="F-box" evidence="3">
    <location>
        <begin position="29"/>
        <end position="71"/>
    </location>
</feature>
<evidence type="ECO:0000313" key="5">
    <source>
        <dbReference type="Proteomes" id="UP000001072"/>
    </source>
</evidence>
<dbReference type="PANTHER" id="PTHR45982">
    <property type="entry name" value="REGULATOR OF CHROMOSOME CONDENSATION"/>
    <property type="match status" value="1"/>
</dbReference>
<keyword evidence="5" id="KW-1185">Reference proteome</keyword>
<gene>
    <name evidence="4" type="ORF">MELLADRAFT_92635</name>
</gene>
<dbReference type="GO" id="GO:0005737">
    <property type="term" value="C:cytoplasm"/>
    <property type="evidence" value="ECO:0007669"/>
    <property type="project" value="TreeGrafter"/>
</dbReference>
<evidence type="ECO:0000313" key="4">
    <source>
        <dbReference type="EMBL" id="EGG01244.1"/>
    </source>
</evidence>
<evidence type="ECO:0000256" key="2">
    <source>
        <dbReference type="SAM" id="MobiDB-lite"/>
    </source>
</evidence>
<dbReference type="GeneID" id="18936315"/>
<proteinExistence type="predicted"/>
<dbReference type="STRING" id="747676.F4S293"/>
<dbReference type="InterPro" id="IPR009091">
    <property type="entry name" value="RCC1/BLIP-II"/>
</dbReference>
<name>F4S293_MELLP</name>
<sequence>MTSYLVLGCLHGRWTDQHSSTMVNSSLVSLPLDLLLDSLFPYLSTKDLLSLAATCKPFERLIQSTETIWRARVEAEYRFPVTATGRVDGFKTLYRKLSKPQVWIWGQSRNSRLGLDGAEDLLEKAKIGYDQVPTPLRLEVVESKALIDLQAGGWSFHGLTLDGHIWCWGTMDGSFSGWNVPWNTAVHGAGESRPQPALLEIKGNSTFKSISCGRQHALALTDDGQLYEWYSWIRISRLISTPWKTLSQISAGWNFSAALSHSGEVYVWKKALIGEVQDSLKEISEDKADEMIVFDLETTDRFVRCPRLPEHIVKIATGEDFIICLTDTGKVYKLDLSLPNRATLPPHLQQDPTISDEERFRSGMHASFLDQSRKWIYLPNFCEPELLNGALSTALPNHSPNPKNDPRITHISAQFRFFRVLGKKDSGVDDEPEVIPELQKRGVIQISLGDHHFLALLSNGQLLSWGSYSAGALGLGHPRQPHQALFSENSELEIYDQPDKPTPTLLQSFSGSDGKWAKDDTGMKRRYVFAATAAGWHSGCLAFGIDDDEDKDLGLGVIDKDKNKSNEETESTRRPILNPNGRVRFRIGYPGRFMRGPGRGRGGVDHYGQGSSQGFEHDDFGPE</sequence>
<dbReference type="PANTHER" id="PTHR45982:SF3">
    <property type="entry name" value="F-BOX PROTEIN POF9"/>
    <property type="match status" value="1"/>
</dbReference>
<dbReference type="SUPFAM" id="SSF50985">
    <property type="entry name" value="RCC1/BLIP-II"/>
    <property type="match status" value="1"/>
</dbReference>
<dbReference type="GO" id="GO:0005085">
    <property type="term" value="F:guanyl-nucleotide exchange factor activity"/>
    <property type="evidence" value="ECO:0007669"/>
    <property type="project" value="TreeGrafter"/>
</dbReference>
<dbReference type="RefSeq" id="XP_007415594.1">
    <property type="nucleotide sequence ID" value="XM_007415532.1"/>
</dbReference>
<dbReference type="eggNOG" id="ENOG502QUVE">
    <property type="taxonomic scope" value="Eukaryota"/>
</dbReference>
<dbReference type="OrthoDB" id="61110at2759"/>
<feature type="region of interest" description="Disordered" evidence="2">
    <location>
        <begin position="558"/>
        <end position="623"/>
    </location>
</feature>
<dbReference type="Pfam" id="PF12937">
    <property type="entry name" value="F-box-like"/>
    <property type="match status" value="1"/>
</dbReference>
<dbReference type="PROSITE" id="PS50012">
    <property type="entry name" value="RCC1_3"/>
    <property type="match status" value="1"/>
</dbReference>
<dbReference type="InterPro" id="IPR001810">
    <property type="entry name" value="F-box_dom"/>
</dbReference>
<dbReference type="PROSITE" id="PS00626">
    <property type="entry name" value="RCC1_2"/>
    <property type="match status" value="1"/>
</dbReference>
<feature type="compositionally biased region" description="Basic and acidic residues" evidence="2">
    <location>
        <begin position="558"/>
        <end position="573"/>
    </location>
</feature>
<dbReference type="InterPro" id="IPR036047">
    <property type="entry name" value="F-box-like_dom_sf"/>
</dbReference>
<dbReference type="InterPro" id="IPR000408">
    <property type="entry name" value="Reg_chr_condens"/>
</dbReference>
<dbReference type="Pfam" id="PF13540">
    <property type="entry name" value="RCC1_2"/>
    <property type="match status" value="2"/>
</dbReference>
<dbReference type="Proteomes" id="UP000001072">
    <property type="component" value="Unassembled WGS sequence"/>
</dbReference>
<evidence type="ECO:0000256" key="1">
    <source>
        <dbReference type="PROSITE-ProRule" id="PRU00235"/>
    </source>
</evidence>
<protein>
    <recommendedName>
        <fullName evidence="3">F-box domain-containing protein</fullName>
    </recommendedName>
</protein>
<dbReference type="HOGENOM" id="CLU_017519_1_0_1"/>
<dbReference type="VEuPathDB" id="FungiDB:MELLADRAFT_92635"/>
<dbReference type="SUPFAM" id="SSF81383">
    <property type="entry name" value="F-box domain"/>
    <property type="match status" value="1"/>
</dbReference>
<dbReference type="InterPro" id="IPR051553">
    <property type="entry name" value="Ran_GTPase-activating"/>
</dbReference>
<dbReference type="InParanoid" id="F4S293"/>
<evidence type="ECO:0000259" key="3">
    <source>
        <dbReference type="Pfam" id="PF12937"/>
    </source>
</evidence>
<dbReference type="KEGG" id="mlr:MELLADRAFT_92635"/>